<dbReference type="EMBL" id="KV427657">
    <property type="protein sequence ID" value="KZT01952.1"/>
    <property type="molecule type" value="Genomic_DNA"/>
</dbReference>
<evidence type="ECO:0000256" key="1">
    <source>
        <dbReference type="ARBA" id="ARBA00022741"/>
    </source>
</evidence>
<keyword evidence="3" id="KW-0808">Transferase</keyword>
<evidence type="ECO:0000259" key="5">
    <source>
        <dbReference type="PROSITE" id="PS51455"/>
    </source>
</evidence>
<dbReference type="PANTHER" id="PTHR45748:SF7">
    <property type="entry name" value="1-PHOSPHATIDYLINOSITOL 3-PHOSPHATE 5-KINASE-RELATED"/>
    <property type="match status" value="1"/>
</dbReference>
<feature type="compositionally biased region" description="Polar residues" evidence="4">
    <location>
        <begin position="377"/>
        <end position="389"/>
    </location>
</feature>
<feature type="compositionally biased region" description="Polar residues" evidence="4">
    <location>
        <begin position="126"/>
        <end position="138"/>
    </location>
</feature>
<evidence type="ECO:0000256" key="4">
    <source>
        <dbReference type="SAM" id="MobiDB-lite"/>
    </source>
</evidence>
<dbReference type="Gene3D" id="3.30.800.10">
    <property type="entry name" value="Phosphatidylinositol Phosphate Kinase II Beta"/>
    <property type="match status" value="1"/>
</dbReference>
<feature type="compositionally biased region" description="Basic and acidic residues" evidence="4">
    <location>
        <begin position="705"/>
        <end position="715"/>
    </location>
</feature>
<keyword evidence="2 3" id="KW-0067">ATP-binding</keyword>
<feature type="region of interest" description="Disordered" evidence="4">
    <location>
        <begin position="1050"/>
        <end position="1081"/>
    </location>
</feature>
<dbReference type="InterPro" id="IPR027483">
    <property type="entry name" value="PInositol-4-P-4/5-kinase_C_sf"/>
</dbReference>
<dbReference type="Gene3D" id="3.30.810.10">
    <property type="entry name" value="2-Layer Sandwich"/>
    <property type="match status" value="1"/>
</dbReference>
<feature type="compositionally biased region" description="Basic and acidic residues" evidence="4">
    <location>
        <begin position="82"/>
        <end position="107"/>
    </location>
</feature>
<feature type="region of interest" description="Disordered" evidence="4">
    <location>
        <begin position="1150"/>
        <end position="1203"/>
    </location>
</feature>
<dbReference type="PROSITE" id="PS51455">
    <property type="entry name" value="PIPK"/>
    <property type="match status" value="1"/>
</dbReference>
<evidence type="ECO:0000256" key="2">
    <source>
        <dbReference type="ARBA" id="ARBA00022840"/>
    </source>
</evidence>
<dbReference type="RefSeq" id="XP_040759692.1">
    <property type="nucleotide sequence ID" value="XM_040905021.1"/>
</dbReference>
<dbReference type="SMART" id="SM00330">
    <property type="entry name" value="PIPKc"/>
    <property type="match status" value="1"/>
</dbReference>
<dbReference type="InterPro" id="IPR044769">
    <property type="entry name" value="PIKfyve_PIPKc"/>
</dbReference>
<dbReference type="OrthoDB" id="158357at2759"/>
<feature type="region of interest" description="Disordered" evidence="4">
    <location>
        <begin position="705"/>
        <end position="732"/>
    </location>
</feature>
<dbReference type="InterPro" id="IPR027484">
    <property type="entry name" value="PInositol-4-P-5-kinase_N"/>
</dbReference>
<evidence type="ECO:0000256" key="3">
    <source>
        <dbReference type="PROSITE-ProRule" id="PRU00781"/>
    </source>
</evidence>
<keyword evidence="7" id="KW-1185">Reference proteome</keyword>
<keyword evidence="3" id="KW-0418">Kinase</keyword>
<dbReference type="InterPro" id="IPR002498">
    <property type="entry name" value="PInositol-4-P-4/5-kinase_core"/>
</dbReference>
<name>A0A165BZX9_9APHY</name>
<feature type="region of interest" description="Disordered" evidence="4">
    <location>
        <begin position="78"/>
        <end position="139"/>
    </location>
</feature>
<dbReference type="GO" id="GO:0046854">
    <property type="term" value="P:phosphatidylinositol phosphate biosynthetic process"/>
    <property type="evidence" value="ECO:0007669"/>
    <property type="project" value="TreeGrafter"/>
</dbReference>
<feature type="compositionally biased region" description="Basic and acidic residues" evidence="4">
    <location>
        <begin position="723"/>
        <end position="732"/>
    </location>
</feature>
<feature type="domain" description="PIPK" evidence="5">
    <location>
        <begin position="1198"/>
        <end position="1519"/>
    </location>
</feature>
<protein>
    <recommendedName>
        <fullName evidence="5">PIPK domain-containing protein</fullName>
    </recommendedName>
</protein>
<keyword evidence="1 3" id="KW-0547">Nucleotide-binding</keyword>
<feature type="compositionally biased region" description="Low complexity" evidence="4">
    <location>
        <begin position="1150"/>
        <end position="1164"/>
    </location>
</feature>
<evidence type="ECO:0000313" key="7">
    <source>
        <dbReference type="Proteomes" id="UP000076871"/>
    </source>
</evidence>
<dbReference type="Pfam" id="PF01504">
    <property type="entry name" value="PIP5K"/>
    <property type="match status" value="1"/>
</dbReference>
<dbReference type="CDD" id="cd17300">
    <property type="entry name" value="PIPKc_PIKfyve"/>
    <property type="match status" value="1"/>
</dbReference>
<dbReference type="GO" id="GO:0000329">
    <property type="term" value="C:fungal-type vacuole membrane"/>
    <property type="evidence" value="ECO:0007669"/>
    <property type="project" value="TreeGrafter"/>
</dbReference>
<feature type="compositionally biased region" description="Polar residues" evidence="4">
    <location>
        <begin position="1057"/>
        <end position="1072"/>
    </location>
</feature>
<reference evidence="6 7" key="1">
    <citation type="journal article" date="2016" name="Mol. Biol. Evol.">
        <title>Comparative Genomics of Early-Diverging Mushroom-Forming Fungi Provides Insights into the Origins of Lignocellulose Decay Capabilities.</title>
        <authorList>
            <person name="Nagy L.G."/>
            <person name="Riley R."/>
            <person name="Tritt A."/>
            <person name="Adam C."/>
            <person name="Daum C."/>
            <person name="Floudas D."/>
            <person name="Sun H."/>
            <person name="Yadav J.S."/>
            <person name="Pangilinan J."/>
            <person name="Larsson K.H."/>
            <person name="Matsuura K."/>
            <person name="Barry K."/>
            <person name="Labutti K."/>
            <person name="Kuo R."/>
            <person name="Ohm R.A."/>
            <person name="Bhattacharya S.S."/>
            <person name="Shirouzu T."/>
            <person name="Yoshinaga Y."/>
            <person name="Martin F.M."/>
            <person name="Grigoriev I.V."/>
            <person name="Hibbett D.S."/>
        </authorList>
    </citation>
    <scope>NUCLEOTIDE SEQUENCE [LARGE SCALE GENOMIC DNA]</scope>
    <source>
        <strain evidence="6 7">93-53</strain>
    </source>
</reference>
<accession>A0A165BZX9</accession>
<dbReference type="GO" id="GO:0010008">
    <property type="term" value="C:endosome membrane"/>
    <property type="evidence" value="ECO:0007669"/>
    <property type="project" value="TreeGrafter"/>
</dbReference>
<dbReference type="GO" id="GO:0000285">
    <property type="term" value="F:1-phosphatidylinositol-3-phosphate 5-kinase activity"/>
    <property type="evidence" value="ECO:0007669"/>
    <property type="project" value="InterPro"/>
</dbReference>
<dbReference type="GO" id="GO:0005524">
    <property type="term" value="F:ATP binding"/>
    <property type="evidence" value="ECO:0007669"/>
    <property type="project" value="UniProtKB-UniRule"/>
</dbReference>
<evidence type="ECO:0000313" key="6">
    <source>
        <dbReference type="EMBL" id="KZT01952.1"/>
    </source>
</evidence>
<organism evidence="6 7">
    <name type="scientific">Laetiporus sulphureus 93-53</name>
    <dbReference type="NCBI Taxonomy" id="1314785"/>
    <lineage>
        <taxon>Eukaryota</taxon>
        <taxon>Fungi</taxon>
        <taxon>Dikarya</taxon>
        <taxon>Basidiomycota</taxon>
        <taxon>Agaricomycotina</taxon>
        <taxon>Agaricomycetes</taxon>
        <taxon>Polyporales</taxon>
        <taxon>Laetiporus</taxon>
    </lineage>
</organism>
<dbReference type="SUPFAM" id="SSF56104">
    <property type="entry name" value="SAICAR synthase-like"/>
    <property type="match status" value="1"/>
</dbReference>
<dbReference type="STRING" id="1314785.A0A165BZX9"/>
<dbReference type="PANTHER" id="PTHR45748">
    <property type="entry name" value="1-PHOSPHATIDYLINOSITOL 3-PHOSPHATE 5-KINASE-RELATED"/>
    <property type="match status" value="1"/>
</dbReference>
<dbReference type="InParanoid" id="A0A165BZX9"/>
<feature type="region of interest" description="Disordered" evidence="4">
    <location>
        <begin position="359"/>
        <end position="395"/>
    </location>
</feature>
<proteinExistence type="predicted"/>
<dbReference type="Proteomes" id="UP000076871">
    <property type="component" value="Unassembled WGS sequence"/>
</dbReference>
<gene>
    <name evidence="6" type="ORF">LAESUDRAFT_662877</name>
</gene>
<dbReference type="GeneID" id="63822051"/>
<sequence length="1546" mass="171156">MASHGEKPLPHVPPHRQQLSVLTVDSRAHLRRFVLQTLREEGIVREQEQWATALISALCELGTSISQGAWLPGFRRARDARKRREVERNARRMQQRLEKKGENEKTKPKLVSKMASESKVNDPESKQSASEHGSSRETPPSLVVLLQQLRELSSTHVVQQMPKPSIKHLLLMMEPYAQPIVPSSSDVGSTLTQQWLECVFTPNTFAFPEVGQEEVRNILYGLDEWDVRLYKVANEDCLLIVGGTFRLKGTASAAQHATISKVLRVCLYFYLALLLEQHLLSNSHVEIKFPKPAQSALASAPLVLRPSLESKPPKRESTVASGIWSFFSKKTETLLHHAASIGPTLARRGSLELPLVHPPYSQPSIEANKQRPRRFSFMSSTSPDATSPRNSDEAATQHPLLAALKHIDAYKDLLSTSPGLLMPLPSVLVSLTEKESQDPDRRLTADEKAALKSLLGWECKESLGRGMVGMSGFVRQQGISLLYSAHVPLPLITPQPPTPVGTASSSSAVVPPRLTACGNRMTWVTYRYYRRGAEADESLGEVISRLCATAEEPCNQPGCQFLQGDHDLRWIHGGVRIVATVNLLSSSAKDSSPEDDAVLMWESCAVCGRETRREHMSDGTYLYSFGKYLELLIYSPVLCAITPPLCEHTTIPPRPWPQEDTPLPRTRLNIHRRFACKSRTVTFSLSKVEDIFELRVPRLQIVRRRGLDKSSDKKGSSATPNTHNDKPSLDGDRRALRREIMRWWQGLSDHIDKLEENFIADTCSTRAKALPRLPSEDIAYDPLDESGVITPKASLSRLPSSTPTIAPISDGQLAHFLPAISSTASETISGSWMSLSSTSARSSTNSLGKDPAQLLSSLRHAFQKEEQNLYAELSRTPSVALNNVRRSFQAAARGASKRLSAWEVKHSSYLSKSLRSTGFPLVTEPDWWRSGCHAVPGGNVIVQEDDWGSIIAFTLSSMDYNRELAAMSNPAQRPTMPPVGPSTPVVDEIRSSFFRAGSPFGRLLPSHSDQPDPDRDDTVWQEPEAFSAVISRKEHPKDSSSMISFREALRHKASPDSPISATSRPDSSNTSAKGRGIIPPSARVKPAVELSMQAAGGHLNSLPDSADKILQSLGAQSNLALPSSLQYSGPKTPTSSSGFVETNIRRGKTASIISTDSSATADADVNSYRNDMPPPLPSKQPNQQHSKSEEHAHIPPATSSSITNSFTNTLASAMRYMLAPGESQRPRPASPHHGLLFTESPAIDDRPHIKYDWTIGKRLKFSCTVYYATQFDALRRRCGIEDVYIRSLARSADWAAEGGKSKSEFWKTADDQFIIKTLVNAWNVADLQVLIELGPSYFRYMDSTATKPSILAKLLGFYTVEIRNLESGATQAKADLLVMENLFYDRKVTKAFDLKGIQGRKVKASNSASKTLFDGEWIEDQRRALTLVRAYSKVVFQEAIKADCDFLARSNIMDYSLLLGVDEEKRLIACGLVDTIGSYTFAKTLEYKAKQGLSAGKEVTVVPPHEYQERFVSAMDDYFLACPDKWSRPLDGTEVPHDYKQLPSVL</sequence>